<dbReference type="Gene3D" id="2.30.29.30">
    <property type="entry name" value="Pleckstrin-homology domain (PH domain)/Phosphotyrosine-binding domain (PTB)"/>
    <property type="match status" value="1"/>
</dbReference>
<dbReference type="Pfam" id="PF00169">
    <property type="entry name" value="PH"/>
    <property type="match status" value="1"/>
</dbReference>
<feature type="compositionally biased region" description="Pro residues" evidence="19">
    <location>
        <begin position="760"/>
        <end position="770"/>
    </location>
</feature>
<dbReference type="FunFam" id="1.20.1270.60:FF:000036">
    <property type="entry name" value="Arf-GAP with SH3 domain, ANK repeat and PH domain-containing protein 3"/>
    <property type="match status" value="1"/>
</dbReference>
<evidence type="ECO:0000256" key="19">
    <source>
        <dbReference type="SAM" id="MobiDB-lite"/>
    </source>
</evidence>
<reference evidence="23" key="4">
    <citation type="submission" date="2025-09" db="UniProtKB">
        <authorList>
            <consortium name="Ensembl"/>
        </authorList>
    </citation>
    <scope>IDENTIFICATION</scope>
</reference>
<comment type="subcellular location">
    <subcellularLocation>
        <location evidence="2">Cytoplasm</location>
    </subcellularLocation>
    <subcellularLocation>
        <location evidence="1">Membrane</location>
    </subcellularLocation>
</comment>
<dbReference type="InterPro" id="IPR038508">
    <property type="entry name" value="ArfGAP_dom_sf"/>
</dbReference>
<dbReference type="FunFam" id="1.25.40.20:FF:000006">
    <property type="entry name" value="Arf-GAP with SH3 domain, ANK repeat and PH domain-containing protein 2"/>
    <property type="match status" value="1"/>
</dbReference>
<keyword evidence="11" id="KW-0175">Coiled coil</keyword>
<dbReference type="Gene3D" id="1.20.1270.60">
    <property type="entry name" value="Arfaptin homology (AH) domain/BAR domain"/>
    <property type="match status" value="1"/>
</dbReference>
<protein>
    <recommendedName>
        <fullName evidence="14">Arf-GAP with SH3 domain, ANK repeat and PH domain-containing protein 3</fullName>
    </recommendedName>
    <alternativeName>
        <fullName evidence="15">Development and differentiation-enhancing factor-like 1</fullName>
    </alternativeName>
</protein>
<evidence type="ECO:0000256" key="10">
    <source>
        <dbReference type="ARBA" id="ARBA00023043"/>
    </source>
</evidence>
<dbReference type="FunFam" id="1.10.220.150:FF:000002">
    <property type="entry name" value="arf-GAP with SH3 domain, ANK repeat and PH domain-containing protein 1"/>
    <property type="match status" value="1"/>
</dbReference>
<feature type="region of interest" description="Disordered" evidence="19">
    <location>
        <begin position="759"/>
        <end position="779"/>
    </location>
</feature>
<dbReference type="GO" id="GO:0016020">
    <property type="term" value="C:membrane"/>
    <property type="evidence" value="ECO:0007669"/>
    <property type="project" value="UniProtKB-SubCell"/>
</dbReference>
<evidence type="ECO:0000256" key="14">
    <source>
        <dbReference type="ARBA" id="ARBA00072373"/>
    </source>
</evidence>
<dbReference type="PROSITE" id="PS50297">
    <property type="entry name" value="ANK_REP_REGION"/>
    <property type="match status" value="1"/>
</dbReference>
<dbReference type="SMART" id="SM00326">
    <property type="entry name" value="SH3"/>
    <property type="match status" value="1"/>
</dbReference>
<feature type="repeat" description="ANK" evidence="16">
    <location>
        <begin position="556"/>
        <end position="591"/>
    </location>
</feature>
<dbReference type="EMBL" id="AGCU01110533">
    <property type="status" value="NOT_ANNOTATED_CDS"/>
    <property type="molecule type" value="Genomic_DNA"/>
</dbReference>
<evidence type="ECO:0000256" key="4">
    <source>
        <dbReference type="ARBA" id="ARBA00022468"/>
    </source>
</evidence>
<dbReference type="InterPro" id="IPR027267">
    <property type="entry name" value="AH/BAR_dom_sf"/>
</dbReference>
<dbReference type="eggNOG" id="KOG0521">
    <property type="taxonomic scope" value="Eukaryota"/>
</dbReference>
<evidence type="ECO:0000256" key="2">
    <source>
        <dbReference type="ARBA" id="ARBA00004496"/>
    </source>
</evidence>
<feature type="region of interest" description="Disordered" evidence="19">
    <location>
        <begin position="669"/>
        <end position="707"/>
    </location>
</feature>
<reference evidence="23" key="3">
    <citation type="submission" date="2025-08" db="UniProtKB">
        <authorList>
            <consortium name="Ensembl"/>
        </authorList>
    </citation>
    <scope>IDENTIFICATION</scope>
</reference>
<dbReference type="InterPro" id="IPR035836">
    <property type="entry name" value="ASAP1-like_SH3"/>
</dbReference>
<evidence type="ECO:0000256" key="7">
    <source>
        <dbReference type="ARBA" id="ARBA00022737"/>
    </source>
</evidence>
<keyword evidence="4" id="KW-0343">GTPase activation</keyword>
<dbReference type="PANTHER" id="PTHR45854:SF5">
    <property type="entry name" value="ARF-GAP WITH SH3 DOMAIN, ANK REPEAT AND PH DOMAIN-CONTAINING PROTEIN 1-LIKE"/>
    <property type="match status" value="1"/>
</dbReference>
<evidence type="ECO:0000313" key="23">
    <source>
        <dbReference type="Ensembl" id="ENSPSIP00000019076.1"/>
    </source>
</evidence>
<keyword evidence="9" id="KW-0862">Zinc</keyword>
<dbReference type="SUPFAM" id="SSF57863">
    <property type="entry name" value="ArfGap/RecO-like zinc finger"/>
    <property type="match status" value="1"/>
</dbReference>
<dbReference type="InterPro" id="IPR001849">
    <property type="entry name" value="PH_domain"/>
</dbReference>
<dbReference type="InterPro" id="IPR011993">
    <property type="entry name" value="PH-like_dom_sf"/>
</dbReference>
<evidence type="ECO:0000256" key="6">
    <source>
        <dbReference type="ARBA" id="ARBA00022723"/>
    </source>
</evidence>
<dbReference type="EMBL" id="AGCU01110528">
    <property type="status" value="NOT_ANNOTATED_CDS"/>
    <property type="molecule type" value="Genomic_DNA"/>
</dbReference>
<dbReference type="InterPro" id="IPR036028">
    <property type="entry name" value="SH3-like_dom_sf"/>
</dbReference>
<dbReference type="InterPro" id="IPR001452">
    <property type="entry name" value="SH3_domain"/>
</dbReference>
<evidence type="ECO:0000256" key="8">
    <source>
        <dbReference type="ARBA" id="ARBA00022771"/>
    </source>
</evidence>
<dbReference type="InterPro" id="IPR002110">
    <property type="entry name" value="Ankyrin_rpt"/>
</dbReference>
<reference evidence="24" key="1">
    <citation type="submission" date="2011-10" db="EMBL/GenBank/DDBJ databases">
        <authorList>
            <consortium name="Soft-shell Turtle Genome Consortium"/>
        </authorList>
    </citation>
    <scope>NUCLEOTIDE SEQUENCE [LARGE SCALE GENOMIC DNA]</scope>
    <source>
        <strain evidence="24">Daiwa-1</strain>
    </source>
</reference>
<dbReference type="SUPFAM" id="SSF48403">
    <property type="entry name" value="Ankyrin repeat"/>
    <property type="match status" value="1"/>
</dbReference>
<evidence type="ECO:0000259" key="21">
    <source>
        <dbReference type="PROSITE" id="PS50003"/>
    </source>
</evidence>
<dbReference type="EMBL" id="AGCU01110535">
    <property type="status" value="NOT_ANNOTATED_CDS"/>
    <property type="molecule type" value="Genomic_DNA"/>
</dbReference>
<dbReference type="EMBL" id="AGCU01110530">
    <property type="status" value="NOT_ANNOTATED_CDS"/>
    <property type="molecule type" value="Genomic_DNA"/>
</dbReference>
<keyword evidence="6" id="KW-0479">Metal-binding</keyword>
<feature type="compositionally biased region" description="Acidic residues" evidence="19">
    <location>
        <begin position="669"/>
        <end position="678"/>
    </location>
</feature>
<dbReference type="InterPro" id="IPR037278">
    <property type="entry name" value="ARFGAP/RecO"/>
</dbReference>
<dbReference type="Gene3D" id="1.10.220.150">
    <property type="entry name" value="Arf GTPase activating protein"/>
    <property type="match status" value="1"/>
</dbReference>
<evidence type="ECO:0000256" key="18">
    <source>
        <dbReference type="PROSITE-ProRule" id="PRU00288"/>
    </source>
</evidence>
<feature type="domain" description="Arf-GAP" evidence="22">
    <location>
        <begin position="395"/>
        <end position="516"/>
    </location>
</feature>
<dbReference type="SUPFAM" id="SSF103657">
    <property type="entry name" value="BAR/IMD domain-like"/>
    <property type="match status" value="1"/>
</dbReference>
<comment type="function">
    <text evidence="13">Promotes cell proliferation.</text>
</comment>
<keyword evidence="12" id="KW-0472">Membrane</keyword>
<evidence type="ECO:0000256" key="13">
    <source>
        <dbReference type="ARBA" id="ARBA00054302"/>
    </source>
</evidence>
<dbReference type="Ensembl" id="ENSPSIT00000019164.1">
    <property type="protein sequence ID" value="ENSPSIP00000019076.1"/>
    <property type="gene ID" value="ENSPSIG00000016912.1"/>
</dbReference>
<feature type="domain" description="PH" evidence="21">
    <location>
        <begin position="278"/>
        <end position="372"/>
    </location>
</feature>
<dbReference type="PANTHER" id="PTHR45854">
    <property type="entry name" value="ASAP FAMILY MEMBER"/>
    <property type="match status" value="1"/>
</dbReference>
<dbReference type="PROSITE" id="PS50088">
    <property type="entry name" value="ANK_REPEAT"/>
    <property type="match status" value="2"/>
</dbReference>
<dbReference type="HOGENOM" id="CLU_006942_0_0_1"/>
<dbReference type="InterPro" id="IPR037844">
    <property type="entry name" value="PH_ASAP"/>
</dbReference>
<feature type="compositionally biased region" description="Polar residues" evidence="19">
    <location>
        <begin position="682"/>
        <end position="691"/>
    </location>
</feature>
<dbReference type="Pfam" id="PF14604">
    <property type="entry name" value="SH3_9"/>
    <property type="match status" value="1"/>
</dbReference>
<evidence type="ECO:0000256" key="1">
    <source>
        <dbReference type="ARBA" id="ARBA00004370"/>
    </source>
</evidence>
<dbReference type="AlphaFoldDB" id="K7GFL5"/>
<keyword evidence="8 18" id="KW-0863">Zinc-finger</keyword>
<dbReference type="Pfam" id="PF12796">
    <property type="entry name" value="Ank_2"/>
    <property type="match status" value="1"/>
</dbReference>
<dbReference type="EMBL" id="AGCU01110527">
    <property type="status" value="NOT_ANNOTATED_CDS"/>
    <property type="molecule type" value="Genomic_DNA"/>
</dbReference>
<dbReference type="SUPFAM" id="SSF50729">
    <property type="entry name" value="PH domain-like"/>
    <property type="match status" value="1"/>
</dbReference>
<dbReference type="EMBL" id="AGCU01110532">
    <property type="status" value="NOT_ANNOTATED_CDS"/>
    <property type="molecule type" value="Genomic_DNA"/>
</dbReference>
<dbReference type="CDD" id="cd13251">
    <property type="entry name" value="PH_ASAP"/>
    <property type="match status" value="1"/>
</dbReference>
<dbReference type="STRING" id="13735.ENSPSIP00000019076"/>
<keyword evidence="5" id="KW-0963">Cytoplasm</keyword>
<evidence type="ECO:0000256" key="15">
    <source>
        <dbReference type="ARBA" id="ARBA00075651"/>
    </source>
</evidence>
<evidence type="ECO:0000256" key="11">
    <source>
        <dbReference type="ARBA" id="ARBA00023054"/>
    </source>
</evidence>
<dbReference type="SMART" id="SM00248">
    <property type="entry name" value="ANK"/>
    <property type="match status" value="2"/>
</dbReference>
<dbReference type="EMBL" id="AGCU01110529">
    <property type="status" value="NOT_ANNOTATED_CDS"/>
    <property type="molecule type" value="Genomic_DNA"/>
</dbReference>
<dbReference type="CDD" id="cd11821">
    <property type="entry name" value="SH3_ASAP"/>
    <property type="match status" value="1"/>
</dbReference>
<dbReference type="Gene3D" id="1.25.40.950">
    <property type="match status" value="1"/>
</dbReference>
<dbReference type="SMART" id="SM00105">
    <property type="entry name" value="ArfGap"/>
    <property type="match status" value="1"/>
</dbReference>
<dbReference type="Pfam" id="PF01412">
    <property type="entry name" value="ArfGap"/>
    <property type="match status" value="1"/>
</dbReference>
<reference evidence="24" key="2">
    <citation type="journal article" date="2013" name="Nat. Genet.">
        <title>The draft genomes of soft-shell turtle and green sea turtle yield insights into the development and evolution of the turtle-specific body plan.</title>
        <authorList>
            <person name="Wang Z."/>
            <person name="Pascual-Anaya J."/>
            <person name="Zadissa A."/>
            <person name="Li W."/>
            <person name="Niimura Y."/>
            <person name="Huang Z."/>
            <person name="Li C."/>
            <person name="White S."/>
            <person name="Xiong Z."/>
            <person name="Fang D."/>
            <person name="Wang B."/>
            <person name="Ming Y."/>
            <person name="Chen Y."/>
            <person name="Zheng Y."/>
            <person name="Kuraku S."/>
            <person name="Pignatelli M."/>
            <person name="Herrero J."/>
            <person name="Beal K."/>
            <person name="Nozawa M."/>
            <person name="Li Q."/>
            <person name="Wang J."/>
            <person name="Zhang H."/>
            <person name="Yu L."/>
            <person name="Shigenobu S."/>
            <person name="Wang J."/>
            <person name="Liu J."/>
            <person name="Flicek P."/>
            <person name="Searle S."/>
            <person name="Wang J."/>
            <person name="Kuratani S."/>
            <person name="Yin Y."/>
            <person name="Aken B."/>
            <person name="Zhang G."/>
            <person name="Irie N."/>
        </authorList>
    </citation>
    <scope>NUCLEOTIDE SEQUENCE [LARGE SCALE GENOMIC DNA]</scope>
    <source>
        <strain evidence="24">Daiwa-1</strain>
    </source>
</reference>
<accession>K7GFL5</accession>
<dbReference type="Proteomes" id="UP000007267">
    <property type="component" value="Unassembled WGS sequence"/>
</dbReference>
<dbReference type="GO" id="GO:0008270">
    <property type="term" value="F:zinc ion binding"/>
    <property type="evidence" value="ECO:0007669"/>
    <property type="project" value="UniProtKB-KW"/>
</dbReference>
<dbReference type="PROSITE" id="PS50115">
    <property type="entry name" value="ARFGAP"/>
    <property type="match status" value="1"/>
</dbReference>
<dbReference type="Gene3D" id="1.25.40.20">
    <property type="entry name" value="Ankyrin repeat-containing domain"/>
    <property type="match status" value="1"/>
</dbReference>
<dbReference type="CDD" id="cd08834">
    <property type="entry name" value="ArfGap_ASAP"/>
    <property type="match status" value="1"/>
</dbReference>
<feature type="region of interest" description="Disordered" evidence="19">
    <location>
        <begin position="960"/>
        <end position="1000"/>
    </location>
</feature>
<dbReference type="GO" id="GO:0005096">
    <property type="term" value="F:GTPase activator activity"/>
    <property type="evidence" value="ECO:0007669"/>
    <property type="project" value="UniProtKB-KW"/>
</dbReference>
<dbReference type="Gene3D" id="2.30.30.40">
    <property type="entry name" value="SH3 Domains"/>
    <property type="match status" value="1"/>
</dbReference>
<dbReference type="EMBL" id="AGCU01110526">
    <property type="status" value="NOT_ANNOTATED_CDS"/>
    <property type="molecule type" value="Genomic_DNA"/>
</dbReference>
<evidence type="ECO:0000259" key="22">
    <source>
        <dbReference type="PROSITE" id="PS50115"/>
    </source>
</evidence>
<dbReference type="SMART" id="SM00233">
    <property type="entry name" value="PH"/>
    <property type="match status" value="1"/>
</dbReference>
<dbReference type="InterPro" id="IPR036770">
    <property type="entry name" value="Ankyrin_rpt-contain_sf"/>
</dbReference>
<dbReference type="GeneTree" id="ENSGT00940000165482"/>
<sequence>MGKCRGTICSLEEALDSDRAALQNMRKATKAEHASGQDLATHMEAHIAAQERFSANYQSDGDEQLAGAFTSFANFSRELLTSVKSLLQSLSHNINFPLDSLVKRDLKELKGDFRKPFDKAWKDYENKLTKIEKEKRELAKQHGLVRSEVMGGEIAEEMEKERRMFQLNMCEYLIKVNEIQSKKGVDLLQSHIKHCNAQFNFFQECLQATEMLTQFIKKLTPELQSMKVRQDEEKQQLCSLRDRLKTALQLEQKEQPVDGVGKQPRYSMHQLQGNKQYGTEKSGSLFKKSDGLRKVWQKRKCTIRHGYLTIYHSTLNRLPTKLNLLTCQVKPNPDDRKCFDLISRKCHNYTFCSACDEQEYTAWISVLSNSKEEALNVAFSRTQGSRESSMEGLTRAIIEEIRCMPGNSVCCDCSAPDPTWLSINLGILICIECSGIHREMGVHHSRIQSLSLDKLTTSELLLAKNIGNSGFNDILEANLPSPLPKPTAGSDMALRKDFIISKYMERKYAQRKARNPAAHSQGLQEAIRWKDIFALLQAYAEKVDLSEPVLEPMEESGETVLHLAVLLADRTSLHIVDFLVQNSGSLEKQTEKGNTPLHYCCFHNKPECLKLLVRAKASIAITNKAGETAFDVARRMRHSLCEELLMQAQNNQFNMRVHVEYEWRLGQEEVDESEDDLDEQRNNTPVSSFQSGPPKEHTASPPWGNAAGLLMGAIPAPQGKQQDMCVLPHAHSHTPAMQAAPGSAPCGPPLPPRNVIRAPSMPPPAPPTSPPASAVGPRARRSRLPPLTIKHKRTSSEPMPWVPLSPVQASHYPWGPALPEGARVLGSAKEPGLAVPTGDGSAAELLDPSCLPKGLQQQEPLPGVTANGSSLWPATSGPATARPATVHWFKPPPTPRKSLWHLVPPTTPLPSYPSPAVLSPSPAAQCAVGAWLAQHSAARPAAREGDCSAGVLAALETLKMPCDTGPSKGRSPRLQRPLQEPGGGPDPARNMLPPLQKRDSLSKPRLRRVRAVYDCQADREDELTFCVGEIIIVAEEEDCNWWWSGWIEGQPHRKGVFPASFVRVFSD</sequence>
<dbReference type="PRINTS" id="PR00405">
    <property type="entry name" value="REVINTRACTNG"/>
</dbReference>
<evidence type="ECO:0000256" key="3">
    <source>
        <dbReference type="ARBA" id="ARBA00022443"/>
    </source>
</evidence>
<keyword evidence="24" id="KW-1185">Reference proteome</keyword>
<feature type="domain" description="SH3" evidence="20">
    <location>
        <begin position="1004"/>
        <end position="1067"/>
    </location>
</feature>
<dbReference type="PROSITE" id="PS50002">
    <property type="entry name" value="SH3"/>
    <property type="match status" value="1"/>
</dbReference>
<dbReference type="InterPro" id="IPR001164">
    <property type="entry name" value="ArfGAP_dom"/>
</dbReference>
<dbReference type="InterPro" id="IPR043593">
    <property type="entry name" value="ASAP"/>
</dbReference>
<proteinExistence type="predicted"/>
<keyword evidence="7" id="KW-0677">Repeat</keyword>
<dbReference type="FunFam" id="1.25.40.950:FF:000001">
    <property type="entry name" value="Arf-GAP with SH3 domain, ANK repeat and PH domain-containing protein 1"/>
    <property type="match status" value="1"/>
</dbReference>
<evidence type="ECO:0000256" key="12">
    <source>
        <dbReference type="ARBA" id="ARBA00023136"/>
    </source>
</evidence>
<dbReference type="InterPro" id="IPR004148">
    <property type="entry name" value="BAR_dom"/>
</dbReference>
<keyword evidence="3 17" id="KW-0728">SH3 domain</keyword>
<dbReference type="Pfam" id="PF16746">
    <property type="entry name" value="BAR_3"/>
    <property type="match status" value="1"/>
</dbReference>
<evidence type="ECO:0000256" key="16">
    <source>
        <dbReference type="PROSITE-ProRule" id="PRU00023"/>
    </source>
</evidence>
<keyword evidence="10 16" id="KW-0040">ANK repeat</keyword>
<dbReference type="FunFam" id="2.30.30.40:FF:000012">
    <property type="entry name" value="Arf-GAP with SH3 domain, ANK repeat and PH domain-containing protein 2"/>
    <property type="match status" value="1"/>
</dbReference>
<dbReference type="GO" id="GO:0005737">
    <property type="term" value="C:cytoplasm"/>
    <property type="evidence" value="ECO:0007669"/>
    <property type="project" value="UniProtKB-SubCell"/>
</dbReference>
<dbReference type="EMBL" id="AGCU01110534">
    <property type="status" value="NOT_ANNOTATED_CDS"/>
    <property type="molecule type" value="Genomic_DNA"/>
</dbReference>
<dbReference type="OMA" id="AKAEHSC"/>
<dbReference type="EMBL" id="AGCU01110531">
    <property type="status" value="NOT_ANNOTATED_CDS"/>
    <property type="molecule type" value="Genomic_DNA"/>
</dbReference>
<evidence type="ECO:0000256" key="17">
    <source>
        <dbReference type="PROSITE-ProRule" id="PRU00192"/>
    </source>
</evidence>
<dbReference type="SUPFAM" id="SSF50044">
    <property type="entry name" value="SH3-domain"/>
    <property type="match status" value="1"/>
</dbReference>
<evidence type="ECO:0000256" key="5">
    <source>
        <dbReference type="ARBA" id="ARBA00022490"/>
    </source>
</evidence>
<name>K7GFL5_PELSI</name>
<feature type="repeat" description="ANK" evidence="16">
    <location>
        <begin position="592"/>
        <end position="624"/>
    </location>
</feature>
<evidence type="ECO:0000313" key="24">
    <source>
        <dbReference type="Proteomes" id="UP000007267"/>
    </source>
</evidence>
<evidence type="ECO:0000256" key="9">
    <source>
        <dbReference type="ARBA" id="ARBA00022833"/>
    </source>
</evidence>
<evidence type="ECO:0000259" key="20">
    <source>
        <dbReference type="PROSITE" id="PS50002"/>
    </source>
</evidence>
<dbReference type="PROSITE" id="PS50003">
    <property type="entry name" value="PH_DOMAIN"/>
    <property type="match status" value="1"/>
</dbReference>
<organism evidence="23 24">
    <name type="scientific">Pelodiscus sinensis</name>
    <name type="common">Chinese softshell turtle</name>
    <name type="synonym">Trionyx sinensis</name>
    <dbReference type="NCBI Taxonomy" id="13735"/>
    <lineage>
        <taxon>Eukaryota</taxon>
        <taxon>Metazoa</taxon>
        <taxon>Chordata</taxon>
        <taxon>Craniata</taxon>
        <taxon>Vertebrata</taxon>
        <taxon>Euteleostomi</taxon>
        <taxon>Archelosauria</taxon>
        <taxon>Testudinata</taxon>
        <taxon>Testudines</taxon>
        <taxon>Cryptodira</taxon>
        <taxon>Trionychia</taxon>
        <taxon>Trionychidae</taxon>
        <taxon>Pelodiscus</taxon>
    </lineage>
</organism>